<dbReference type="KEGG" id="adv:DJ533_11680"/>
<sequence>MKKICLSMIMISIFISACSRNNMPKECEESWQHIEKMAKTSGIPEDSIQTQKKAFEEEVNKMKKEEAIEVCKTQIAILKMAK</sequence>
<evidence type="ECO:0000313" key="2">
    <source>
        <dbReference type="Proteomes" id="UP000245977"/>
    </source>
</evidence>
<keyword evidence="2" id="KW-1185">Reference proteome</keyword>
<evidence type="ECO:0008006" key="3">
    <source>
        <dbReference type="Google" id="ProtNLM"/>
    </source>
</evidence>
<dbReference type="EMBL" id="CP029397">
    <property type="protein sequence ID" value="AWL29179.1"/>
    <property type="molecule type" value="Genomic_DNA"/>
</dbReference>
<reference evidence="1" key="1">
    <citation type="submission" date="2019-08" db="EMBL/GenBank/DDBJ databases">
        <title>The complete genome of Acinetobacter defluvii strain WCHAD010030.</title>
        <authorList>
            <person name="Hu Y."/>
            <person name="Qin J."/>
            <person name="Feng Y."/>
            <person name="Zong Z."/>
        </authorList>
    </citation>
    <scope>NUCLEOTIDE SEQUENCE</scope>
    <source>
        <strain evidence="1">WCHA30</strain>
    </source>
</reference>
<dbReference type="PROSITE" id="PS51257">
    <property type="entry name" value="PROKAR_LIPOPROTEIN"/>
    <property type="match status" value="1"/>
</dbReference>
<organism evidence="1 2">
    <name type="scientific">Acinetobacter defluvii</name>
    <dbReference type="NCBI Taxonomy" id="1871111"/>
    <lineage>
        <taxon>Bacteria</taxon>
        <taxon>Pseudomonadati</taxon>
        <taxon>Pseudomonadota</taxon>
        <taxon>Gammaproteobacteria</taxon>
        <taxon>Moraxellales</taxon>
        <taxon>Moraxellaceae</taxon>
        <taxon>Acinetobacter</taxon>
    </lineage>
</organism>
<dbReference type="OrthoDB" id="6712636at2"/>
<proteinExistence type="predicted"/>
<dbReference type="AlphaFoldDB" id="A0A2S2FE17"/>
<accession>A0A2S2FE17</accession>
<dbReference type="Proteomes" id="UP000245977">
    <property type="component" value="Chromosome"/>
</dbReference>
<protein>
    <recommendedName>
        <fullName evidence="3">Lipoprotein</fullName>
    </recommendedName>
</protein>
<dbReference type="STRING" id="1871111.GCA_001704615_01480"/>
<evidence type="ECO:0000313" key="1">
    <source>
        <dbReference type="EMBL" id="AWL29179.1"/>
    </source>
</evidence>
<name>A0A2S2FE17_9GAMM</name>
<gene>
    <name evidence="1" type="ORF">DJ533_11680</name>
</gene>